<keyword evidence="4" id="KW-0804">Transcription</keyword>
<dbReference type="RefSeq" id="WP_098007138.1">
    <property type="nucleotide sequence ID" value="NZ_NUJB01000045.1"/>
</dbReference>
<sequence>MSFKTIKAITIGAVSEMTGLSERQIRYYEDRKLIFPDRSNGGTRKYSFDDIEKLVEISKKVNKGVSTYNIRQQENRKQQEQEKNQSRDIREKMLQGQINAAFRAQHQSSRFNRY</sequence>
<dbReference type="InterPro" id="IPR000551">
    <property type="entry name" value="MerR-type_HTH_dom"/>
</dbReference>
<feature type="region of interest" description="Disordered" evidence="5">
    <location>
        <begin position="68"/>
        <end position="88"/>
    </location>
</feature>
<accession>A0A9X6SSI1</accession>
<evidence type="ECO:0000256" key="5">
    <source>
        <dbReference type="SAM" id="MobiDB-lite"/>
    </source>
</evidence>
<evidence type="ECO:0000259" key="6">
    <source>
        <dbReference type="PROSITE" id="PS50937"/>
    </source>
</evidence>
<gene>
    <name evidence="7" type="ORF">CON36_34615</name>
</gene>
<keyword evidence="1" id="KW-0678">Repressor</keyword>
<proteinExistence type="predicted"/>
<dbReference type="Gene3D" id="1.10.1660.10">
    <property type="match status" value="1"/>
</dbReference>
<dbReference type="InterPro" id="IPR009061">
    <property type="entry name" value="DNA-bd_dom_put_sf"/>
</dbReference>
<dbReference type="SUPFAM" id="SSF46955">
    <property type="entry name" value="Putative DNA-binding domain"/>
    <property type="match status" value="1"/>
</dbReference>
<organism evidence="7 8">
    <name type="scientific">Bacillus cereus</name>
    <dbReference type="NCBI Taxonomy" id="1396"/>
    <lineage>
        <taxon>Bacteria</taxon>
        <taxon>Bacillati</taxon>
        <taxon>Bacillota</taxon>
        <taxon>Bacilli</taxon>
        <taxon>Bacillales</taxon>
        <taxon>Bacillaceae</taxon>
        <taxon>Bacillus</taxon>
        <taxon>Bacillus cereus group</taxon>
    </lineage>
</organism>
<keyword evidence="2" id="KW-0805">Transcription regulation</keyword>
<feature type="domain" description="HTH merR-type" evidence="6">
    <location>
        <begin position="8"/>
        <end position="57"/>
    </location>
</feature>
<reference evidence="7 8" key="1">
    <citation type="submission" date="2017-09" db="EMBL/GenBank/DDBJ databases">
        <title>Large-scale bioinformatics analysis of Bacillus genomes uncovers conserved roles of natural products in bacterial physiology.</title>
        <authorList>
            <consortium name="Agbiome Team Llc"/>
            <person name="Bleich R.M."/>
            <person name="Grubbs K.J."/>
            <person name="Santa Maria K.C."/>
            <person name="Allen S.E."/>
            <person name="Farag S."/>
            <person name="Shank E.A."/>
            <person name="Bowers A."/>
        </authorList>
    </citation>
    <scope>NUCLEOTIDE SEQUENCE [LARGE SCALE GENOMIC DNA]</scope>
    <source>
        <strain evidence="7 8">AFS092789</strain>
    </source>
</reference>
<dbReference type="PANTHER" id="PTHR30204:SF65">
    <property type="entry name" value="HTH-TYPE TRANSCRIPTIONAL REGULATOR TNRA"/>
    <property type="match status" value="1"/>
</dbReference>
<dbReference type="Pfam" id="PF13411">
    <property type="entry name" value="MerR_1"/>
    <property type="match status" value="1"/>
</dbReference>
<evidence type="ECO:0000313" key="7">
    <source>
        <dbReference type="EMBL" id="PDZ94297.1"/>
    </source>
</evidence>
<protein>
    <submittedName>
        <fullName evidence="7">MerR family DNA-binding transcriptional regulator</fullName>
    </submittedName>
</protein>
<evidence type="ECO:0000313" key="8">
    <source>
        <dbReference type="Proteomes" id="UP000219922"/>
    </source>
</evidence>
<dbReference type="EMBL" id="NVMX01000221">
    <property type="protein sequence ID" value="PDZ94297.1"/>
    <property type="molecule type" value="Genomic_DNA"/>
</dbReference>
<dbReference type="PANTHER" id="PTHR30204">
    <property type="entry name" value="REDOX-CYCLING DRUG-SENSING TRANSCRIPTIONAL ACTIVATOR SOXR"/>
    <property type="match status" value="1"/>
</dbReference>
<dbReference type="InterPro" id="IPR047057">
    <property type="entry name" value="MerR_fam"/>
</dbReference>
<comment type="caution">
    <text evidence="7">The sequence shown here is derived from an EMBL/GenBank/DDBJ whole genome shotgun (WGS) entry which is preliminary data.</text>
</comment>
<evidence type="ECO:0000256" key="2">
    <source>
        <dbReference type="ARBA" id="ARBA00023015"/>
    </source>
</evidence>
<evidence type="ECO:0000256" key="1">
    <source>
        <dbReference type="ARBA" id="ARBA00022491"/>
    </source>
</evidence>
<dbReference type="PROSITE" id="PS50937">
    <property type="entry name" value="HTH_MERR_2"/>
    <property type="match status" value="1"/>
</dbReference>
<evidence type="ECO:0000256" key="4">
    <source>
        <dbReference type="ARBA" id="ARBA00023163"/>
    </source>
</evidence>
<keyword evidence="3 7" id="KW-0238">DNA-binding</keyword>
<evidence type="ECO:0000256" key="3">
    <source>
        <dbReference type="ARBA" id="ARBA00023125"/>
    </source>
</evidence>
<dbReference type="SMART" id="SM00422">
    <property type="entry name" value="HTH_MERR"/>
    <property type="match status" value="1"/>
</dbReference>
<dbReference type="GO" id="GO:0003677">
    <property type="term" value="F:DNA binding"/>
    <property type="evidence" value="ECO:0007669"/>
    <property type="project" value="UniProtKB-KW"/>
</dbReference>
<name>A0A9X6SSI1_BACCE</name>
<dbReference type="GO" id="GO:0003700">
    <property type="term" value="F:DNA-binding transcription factor activity"/>
    <property type="evidence" value="ECO:0007669"/>
    <property type="project" value="InterPro"/>
</dbReference>
<dbReference type="AlphaFoldDB" id="A0A9X6SSI1"/>
<feature type="compositionally biased region" description="Basic and acidic residues" evidence="5">
    <location>
        <begin position="73"/>
        <end position="88"/>
    </location>
</feature>
<dbReference type="Proteomes" id="UP000219922">
    <property type="component" value="Unassembled WGS sequence"/>
</dbReference>